<proteinExistence type="predicted"/>
<dbReference type="InterPro" id="IPR018289">
    <property type="entry name" value="MULE_transposase_dom"/>
</dbReference>
<evidence type="ECO:0000256" key="1">
    <source>
        <dbReference type="SAM" id="Phobius"/>
    </source>
</evidence>
<dbReference type="EMBL" id="NBSK02000001">
    <property type="protein sequence ID" value="KAJ0225255.1"/>
    <property type="molecule type" value="Genomic_DNA"/>
</dbReference>
<keyword evidence="4" id="KW-1185">Reference proteome</keyword>
<keyword evidence="1" id="KW-0812">Transmembrane</keyword>
<protein>
    <recommendedName>
        <fullName evidence="2">MULE transposase domain-containing protein</fullName>
    </recommendedName>
</protein>
<accession>A0A9R1WM73</accession>
<evidence type="ECO:0000259" key="2">
    <source>
        <dbReference type="Pfam" id="PF10551"/>
    </source>
</evidence>
<dbReference type="PANTHER" id="PTHR47718">
    <property type="entry name" value="OS01G0519700 PROTEIN"/>
    <property type="match status" value="1"/>
</dbReference>
<evidence type="ECO:0000313" key="4">
    <source>
        <dbReference type="Proteomes" id="UP000235145"/>
    </source>
</evidence>
<name>A0A9R1WM73_LACSA</name>
<dbReference type="Proteomes" id="UP000235145">
    <property type="component" value="Unassembled WGS sequence"/>
</dbReference>
<dbReference type="Pfam" id="PF10551">
    <property type="entry name" value="MULE"/>
    <property type="match status" value="1"/>
</dbReference>
<evidence type="ECO:0000313" key="3">
    <source>
        <dbReference type="EMBL" id="KAJ0225255.1"/>
    </source>
</evidence>
<comment type="caution">
    <text evidence="3">The sequence shown here is derived from an EMBL/GenBank/DDBJ whole genome shotgun (WGS) entry which is preliminary data.</text>
</comment>
<feature type="transmembrane region" description="Helical" evidence="1">
    <location>
        <begin position="414"/>
        <end position="431"/>
    </location>
</feature>
<feature type="transmembrane region" description="Helical" evidence="1">
    <location>
        <begin position="585"/>
        <end position="609"/>
    </location>
</feature>
<feature type="domain" description="MULE transposase" evidence="2">
    <location>
        <begin position="340"/>
        <end position="412"/>
    </location>
</feature>
<dbReference type="PANTHER" id="PTHR47718:SF12">
    <property type="entry name" value="PROTEIN FAR1-RELATED SEQUENCE"/>
    <property type="match status" value="1"/>
</dbReference>
<keyword evidence="1" id="KW-1133">Transmembrane helix</keyword>
<reference evidence="3 4" key="1">
    <citation type="journal article" date="2017" name="Nat. Commun.">
        <title>Genome assembly with in vitro proximity ligation data and whole-genome triplication in lettuce.</title>
        <authorList>
            <person name="Reyes-Chin-Wo S."/>
            <person name="Wang Z."/>
            <person name="Yang X."/>
            <person name="Kozik A."/>
            <person name="Arikit S."/>
            <person name="Song C."/>
            <person name="Xia L."/>
            <person name="Froenicke L."/>
            <person name="Lavelle D.O."/>
            <person name="Truco M.J."/>
            <person name="Xia R."/>
            <person name="Zhu S."/>
            <person name="Xu C."/>
            <person name="Xu H."/>
            <person name="Xu X."/>
            <person name="Cox K."/>
            <person name="Korf I."/>
            <person name="Meyers B.C."/>
            <person name="Michelmore R.W."/>
        </authorList>
    </citation>
    <scope>NUCLEOTIDE SEQUENCE [LARGE SCALE GENOMIC DNA]</scope>
    <source>
        <strain evidence="4">cv. Salinas</strain>
        <tissue evidence="3">Seedlings</tissue>
    </source>
</reference>
<gene>
    <name evidence="3" type="ORF">LSAT_V11C100044200</name>
</gene>
<organism evidence="3 4">
    <name type="scientific">Lactuca sativa</name>
    <name type="common">Garden lettuce</name>
    <dbReference type="NCBI Taxonomy" id="4236"/>
    <lineage>
        <taxon>Eukaryota</taxon>
        <taxon>Viridiplantae</taxon>
        <taxon>Streptophyta</taxon>
        <taxon>Embryophyta</taxon>
        <taxon>Tracheophyta</taxon>
        <taxon>Spermatophyta</taxon>
        <taxon>Magnoliopsida</taxon>
        <taxon>eudicotyledons</taxon>
        <taxon>Gunneridae</taxon>
        <taxon>Pentapetalae</taxon>
        <taxon>asterids</taxon>
        <taxon>campanulids</taxon>
        <taxon>Asterales</taxon>
        <taxon>Asteraceae</taxon>
        <taxon>Cichorioideae</taxon>
        <taxon>Cichorieae</taxon>
        <taxon>Lactucinae</taxon>
        <taxon>Lactuca</taxon>
    </lineage>
</organism>
<dbReference type="AlphaFoldDB" id="A0A9R1WM73"/>
<sequence length="705" mass="82147">MIFLKSNQVSFKHNLMSFFEIDGESAAAQPIPSDFFSPNGTSKIWIPENVDDVKPKLYSKYISVDDAINMYKAYAAKAAFDVTKGSTKLNKKSCVLTHRSTLCSRDRLPQSVYVDTTDRKKIKLTKIPILKGKDVQLLRYLEEKGKDWSNESTQNNERIKSRGEHRNRVSTLGIELPWNRRFWNSNRFRWFRFRFRFPKFWNCLMRFWFRLKKLTNRVLVLEPLPAGSGSNILGTGITGSGSGSNFLGTAGSGSGSSSSQIWRGYVVDYKNQSRKVNCFVGKDDAQIVVDKYLNKMKEDQSHTFEFICDKGKLVSLFWANEAPKVKYREFCDVVSFDATFHMNNNHRKSVTFVIGLLSSEITESYLWLFKTFLKTFGRQPTVVLTDEDAAMKIAIERIFHDSRHRLCMWHITRIYYLIYVFLYVLCVELSNDMKFKKHFNKLIWNSMIDASEFDIRWRSFIEDYKIQEITWFLKMFDVRESWILAYLRDMSLSGLMRTTTRQRHNQCFLDHPSNIFKIKSKISLKNMEHATDIYTSEVFINVKKEIEKSSTPKAVNEEDSESDREFLVPEKTFFSRLLMTRRNQVLNALAHFSFNMVYYACIYFSFLGLTKVNKIPSKYILSVILYEVLMKLCSSGEASSSSSSLYDPISQSVSILSKDAEKLKEFFELIKEEKVKVDGVSSTSSYSDSLLKRKDIYEFIEFPLE</sequence>
<keyword evidence="1" id="KW-0472">Membrane</keyword>